<reference evidence="1" key="1">
    <citation type="submission" date="2020-03" db="EMBL/GenBank/DDBJ databases">
        <title>The deep terrestrial virosphere.</title>
        <authorList>
            <person name="Holmfeldt K."/>
            <person name="Nilsson E."/>
            <person name="Simone D."/>
            <person name="Lopez-Fernandez M."/>
            <person name="Wu X."/>
            <person name="de Brujin I."/>
            <person name="Lundin D."/>
            <person name="Andersson A."/>
            <person name="Bertilsson S."/>
            <person name="Dopson M."/>
        </authorList>
    </citation>
    <scope>NUCLEOTIDE SEQUENCE</scope>
    <source>
        <strain evidence="1">MM415B02238</strain>
    </source>
</reference>
<sequence>MDKAEITSLAYYVIQTYKDFEQNRKDLSEKWEKNLNAFRRLNNGYWKDDEAEGWRSQVFDAITKQKIVSAVALCVSAYCQGGKIPFDLKPSPFECQDIDLLPDAEREDIEQRMEKMRAKIVEQLDWCQADRAMIQHFLSGAIYGLTYAKCSIGIHRQKRYVPIADTVSPSGQSTRFEKVVEEIEAPWWNYVTPWDIFTDYEEKDITKAHAVIHRQMLSAFQIREMLKGQPGVIEEELTRALANETAKMVQDDSSSEMPPALRDVPNRKQNIRYLEYWGRVPKSALDDFSETKQLKLWSVSEWEDDEKMGDMVEVLVGVIGETAVRVAILDSADDRPVFRAVWEDNFDGQGGIGIADNTEDVQLMRNGIRRLFFDNKALSANVMLALKRDLLMKDIKSFKPGQKIDISAEADDVRQAIQQIVIQDVGETLLNALAETGTWADEDSMIPRVQQGGSGKSSETAYELAQRLDKSGKYLALVMQNYDNGLTEPIGNWFYDINMQDPQIDGKGSYILYATGFTSFQERLEKLTAIRELLNIAMSFPNPRIKVLEMFKAVCKMSDIDPDAWIMTEEEASQLPPDPVQEATLAKLQAETESIQAKAQNEAALVQIKAEELKLRQMEAMRPEKAA</sequence>
<protein>
    <submittedName>
        <fullName evidence="1">Putative portal protein</fullName>
    </submittedName>
</protein>
<proteinExistence type="predicted"/>
<name>A0A6M3KSY6_9ZZZZ</name>
<dbReference type="AlphaFoldDB" id="A0A6M3KSY6"/>
<organism evidence="1">
    <name type="scientific">viral metagenome</name>
    <dbReference type="NCBI Taxonomy" id="1070528"/>
    <lineage>
        <taxon>unclassified sequences</taxon>
        <taxon>metagenomes</taxon>
        <taxon>organismal metagenomes</taxon>
    </lineage>
</organism>
<dbReference type="EMBL" id="MT142564">
    <property type="protein sequence ID" value="QJA85263.1"/>
    <property type="molecule type" value="Genomic_DNA"/>
</dbReference>
<accession>A0A6M3KSY6</accession>
<gene>
    <name evidence="1" type="ORF">MM415B02238_0011</name>
</gene>
<evidence type="ECO:0000313" key="1">
    <source>
        <dbReference type="EMBL" id="QJA85263.1"/>
    </source>
</evidence>